<evidence type="ECO:0000256" key="1">
    <source>
        <dbReference type="SAM" id="MobiDB-lite"/>
    </source>
</evidence>
<keyword evidence="3" id="KW-1185">Reference proteome</keyword>
<dbReference type="EMBL" id="DS113480">
    <property type="protein sequence ID" value="EAY04264.1"/>
    <property type="molecule type" value="Genomic_DNA"/>
</dbReference>
<proteinExistence type="predicted"/>
<evidence type="ECO:0000313" key="2">
    <source>
        <dbReference type="EMBL" id="EAY04264.1"/>
    </source>
</evidence>
<feature type="compositionally biased region" description="Acidic residues" evidence="1">
    <location>
        <begin position="11"/>
        <end position="22"/>
    </location>
</feature>
<dbReference type="InParanoid" id="A2EST8"/>
<accession>A2EST8</accession>
<name>A2EST8_TRIV3</name>
<protein>
    <submittedName>
        <fullName evidence="2">Uncharacterized protein</fullName>
    </submittedName>
</protein>
<dbReference type="KEGG" id="tva:4762109"/>
<dbReference type="VEuPathDB" id="TrichDB:TVAGG3_0181950"/>
<reference evidence="2" key="2">
    <citation type="journal article" date="2007" name="Science">
        <title>Draft genome sequence of the sexually transmitted pathogen Trichomonas vaginalis.</title>
        <authorList>
            <person name="Carlton J.M."/>
            <person name="Hirt R.P."/>
            <person name="Silva J.C."/>
            <person name="Delcher A.L."/>
            <person name="Schatz M."/>
            <person name="Zhao Q."/>
            <person name="Wortman J.R."/>
            <person name="Bidwell S.L."/>
            <person name="Alsmark U.C.M."/>
            <person name="Besteiro S."/>
            <person name="Sicheritz-Ponten T."/>
            <person name="Noel C.J."/>
            <person name="Dacks J.B."/>
            <person name="Foster P.G."/>
            <person name="Simillion C."/>
            <person name="Van de Peer Y."/>
            <person name="Miranda-Saavedra D."/>
            <person name="Barton G.J."/>
            <person name="Westrop G.D."/>
            <person name="Mueller S."/>
            <person name="Dessi D."/>
            <person name="Fiori P.L."/>
            <person name="Ren Q."/>
            <person name="Paulsen I."/>
            <person name="Zhang H."/>
            <person name="Bastida-Corcuera F.D."/>
            <person name="Simoes-Barbosa A."/>
            <person name="Brown M.T."/>
            <person name="Hayes R.D."/>
            <person name="Mukherjee M."/>
            <person name="Okumura C.Y."/>
            <person name="Schneider R."/>
            <person name="Smith A.J."/>
            <person name="Vanacova S."/>
            <person name="Villalvazo M."/>
            <person name="Haas B.J."/>
            <person name="Pertea M."/>
            <person name="Feldblyum T.V."/>
            <person name="Utterback T.R."/>
            <person name="Shu C.L."/>
            <person name="Osoegawa K."/>
            <person name="de Jong P.J."/>
            <person name="Hrdy I."/>
            <person name="Horvathova L."/>
            <person name="Zubacova Z."/>
            <person name="Dolezal P."/>
            <person name="Malik S.B."/>
            <person name="Logsdon J.M. Jr."/>
            <person name="Henze K."/>
            <person name="Gupta A."/>
            <person name="Wang C.C."/>
            <person name="Dunne R.L."/>
            <person name="Upcroft J.A."/>
            <person name="Upcroft P."/>
            <person name="White O."/>
            <person name="Salzberg S.L."/>
            <person name="Tang P."/>
            <person name="Chiu C.-H."/>
            <person name="Lee Y.-S."/>
            <person name="Embley T.M."/>
            <person name="Coombs G.H."/>
            <person name="Mottram J.C."/>
            <person name="Tachezy J."/>
            <person name="Fraser-Liggett C.M."/>
            <person name="Johnson P.J."/>
        </authorList>
    </citation>
    <scope>NUCLEOTIDE SEQUENCE [LARGE SCALE GENOMIC DNA]</scope>
    <source>
        <strain evidence="2">G3</strain>
    </source>
</reference>
<dbReference type="Proteomes" id="UP000001542">
    <property type="component" value="Unassembled WGS sequence"/>
</dbReference>
<organism evidence="2 3">
    <name type="scientific">Trichomonas vaginalis (strain ATCC PRA-98 / G3)</name>
    <dbReference type="NCBI Taxonomy" id="412133"/>
    <lineage>
        <taxon>Eukaryota</taxon>
        <taxon>Metamonada</taxon>
        <taxon>Parabasalia</taxon>
        <taxon>Trichomonadida</taxon>
        <taxon>Trichomonadidae</taxon>
        <taxon>Trichomonas</taxon>
    </lineage>
</organism>
<sequence>MGNCCSKGEEIVEEEEDSEENFQEVPGMPEVGQPPPPAENPVSPPNHVSVYHNTENPLDGKDEFQEIELSPVSDHPD</sequence>
<feature type="compositionally biased region" description="Pro residues" evidence="1">
    <location>
        <begin position="32"/>
        <end position="44"/>
    </location>
</feature>
<reference evidence="2" key="1">
    <citation type="submission" date="2006-10" db="EMBL/GenBank/DDBJ databases">
        <authorList>
            <person name="Amadeo P."/>
            <person name="Zhao Q."/>
            <person name="Wortman J."/>
            <person name="Fraser-Liggett C."/>
            <person name="Carlton J."/>
        </authorList>
    </citation>
    <scope>NUCLEOTIDE SEQUENCE</scope>
    <source>
        <strain evidence="2">G3</strain>
    </source>
</reference>
<dbReference type="AlphaFoldDB" id="A2EST8"/>
<gene>
    <name evidence="2" type="ORF">TVAG_390340</name>
</gene>
<feature type="region of interest" description="Disordered" evidence="1">
    <location>
        <begin position="1"/>
        <end position="77"/>
    </location>
</feature>
<evidence type="ECO:0000313" key="3">
    <source>
        <dbReference type="Proteomes" id="UP000001542"/>
    </source>
</evidence>
<dbReference type="RefSeq" id="XP_001316487.1">
    <property type="nucleotide sequence ID" value="XM_001316452.1"/>
</dbReference>